<dbReference type="AlphaFoldDB" id="A0A0A9BUD0"/>
<name>A0A0A9BUD0_ARUDO</name>
<accession>A0A0A9BUD0</accession>
<feature type="domain" description="ABC-2 type transporter transmembrane" evidence="6">
    <location>
        <begin position="2"/>
        <end position="122"/>
    </location>
</feature>
<evidence type="ECO:0000256" key="2">
    <source>
        <dbReference type="ARBA" id="ARBA00022692"/>
    </source>
</evidence>
<feature type="transmembrane region" description="Helical" evidence="5">
    <location>
        <begin position="60"/>
        <end position="84"/>
    </location>
</feature>
<evidence type="ECO:0000259" key="6">
    <source>
        <dbReference type="Pfam" id="PF01061"/>
    </source>
</evidence>
<evidence type="ECO:0000256" key="5">
    <source>
        <dbReference type="SAM" id="Phobius"/>
    </source>
</evidence>
<comment type="subcellular location">
    <subcellularLocation>
        <location evidence="1">Membrane</location>
        <topology evidence="1">Multi-pass membrane protein</topology>
    </subcellularLocation>
</comment>
<reference evidence="7" key="1">
    <citation type="submission" date="2014-09" db="EMBL/GenBank/DDBJ databases">
        <authorList>
            <person name="Magalhaes I.L.F."/>
            <person name="Oliveira U."/>
            <person name="Santos F.R."/>
            <person name="Vidigal T.H.D.A."/>
            <person name="Brescovit A.D."/>
            <person name="Santos A.J."/>
        </authorList>
    </citation>
    <scope>NUCLEOTIDE SEQUENCE</scope>
    <source>
        <tissue evidence="7">Shoot tissue taken approximately 20 cm above the soil surface</tissue>
    </source>
</reference>
<sequence>MQCMACLWKQSLSYWRNPAYNAVRLFFTTVIALLFGTVFWDFGGKMGQSQALLNAMGSMYSAVLFSGILELCFSSASASVQTVFYRERAAGMYSALPYAFGQIAVELPYTLVQATVYGISVLNDRVRMDDRQNFLVPFLHVLHVPVLHVLRHDGCRSDAKLPCRLDRLLGVLWHLEPLLQIHHPPAESPDLVEMVLLDMPCRVDPLRTGRVAVWRYHDAHGRWRPREFLCGELLRLQAQLAGCGGRGGRGVRGVLCLPVRLRHHEAQLPEEMMMD</sequence>
<organism evidence="7">
    <name type="scientific">Arundo donax</name>
    <name type="common">Giant reed</name>
    <name type="synonym">Donax arundinaceus</name>
    <dbReference type="NCBI Taxonomy" id="35708"/>
    <lineage>
        <taxon>Eukaryota</taxon>
        <taxon>Viridiplantae</taxon>
        <taxon>Streptophyta</taxon>
        <taxon>Embryophyta</taxon>
        <taxon>Tracheophyta</taxon>
        <taxon>Spermatophyta</taxon>
        <taxon>Magnoliopsida</taxon>
        <taxon>Liliopsida</taxon>
        <taxon>Poales</taxon>
        <taxon>Poaceae</taxon>
        <taxon>PACMAD clade</taxon>
        <taxon>Arundinoideae</taxon>
        <taxon>Arundineae</taxon>
        <taxon>Arundo</taxon>
    </lineage>
</organism>
<keyword evidence="3 5" id="KW-1133">Transmembrane helix</keyword>
<evidence type="ECO:0000256" key="3">
    <source>
        <dbReference type="ARBA" id="ARBA00022989"/>
    </source>
</evidence>
<dbReference type="GO" id="GO:0016020">
    <property type="term" value="C:membrane"/>
    <property type="evidence" value="ECO:0007669"/>
    <property type="project" value="UniProtKB-SubCell"/>
</dbReference>
<evidence type="ECO:0000313" key="7">
    <source>
        <dbReference type="EMBL" id="JAD67604.1"/>
    </source>
</evidence>
<dbReference type="PANTHER" id="PTHR48040:SF35">
    <property type="entry name" value="ABC TRANSPORTER G FAMILY MEMBER 39-LIKE"/>
    <property type="match status" value="1"/>
</dbReference>
<evidence type="ECO:0000256" key="4">
    <source>
        <dbReference type="ARBA" id="ARBA00023136"/>
    </source>
</evidence>
<protein>
    <recommendedName>
        <fullName evidence="6">ABC-2 type transporter transmembrane domain-containing protein</fullName>
    </recommendedName>
</protein>
<dbReference type="InterPro" id="IPR013525">
    <property type="entry name" value="ABC2_TM"/>
</dbReference>
<dbReference type="PANTHER" id="PTHR48040">
    <property type="entry name" value="PLEIOTROPIC DRUG RESISTANCE PROTEIN 1-LIKE ISOFORM X1"/>
    <property type="match status" value="1"/>
</dbReference>
<reference evidence="7" key="2">
    <citation type="journal article" date="2015" name="Data Brief">
        <title>Shoot transcriptome of the giant reed, Arundo donax.</title>
        <authorList>
            <person name="Barrero R.A."/>
            <person name="Guerrero F.D."/>
            <person name="Moolhuijzen P."/>
            <person name="Goolsby J.A."/>
            <person name="Tidwell J."/>
            <person name="Bellgard S.E."/>
            <person name="Bellgard M.I."/>
        </authorList>
    </citation>
    <scope>NUCLEOTIDE SEQUENCE</scope>
    <source>
        <tissue evidence="7">Shoot tissue taken approximately 20 cm above the soil surface</tissue>
    </source>
</reference>
<dbReference type="Pfam" id="PF01061">
    <property type="entry name" value="ABC2_membrane"/>
    <property type="match status" value="1"/>
</dbReference>
<keyword evidence="4 5" id="KW-0472">Membrane</keyword>
<evidence type="ECO:0000256" key="1">
    <source>
        <dbReference type="ARBA" id="ARBA00004141"/>
    </source>
</evidence>
<dbReference type="EMBL" id="GBRH01230291">
    <property type="protein sequence ID" value="JAD67604.1"/>
    <property type="molecule type" value="Transcribed_RNA"/>
</dbReference>
<proteinExistence type="predicted"/>
<dbReference type="GO" id="GO:0140359">
    <property type="term" value="F:ABC-type transporter activity"/>
    <property type="evidence" value="ECO:0007669"/>
    <property type="project" value="InterPro"/>
</dbReference>
<feature type="transmembrane region" description="Helical" evidence="5">
    <location>
        <begin position="21"/>
        <end position="40"/>
    </location>
</feature>
<keyword evidence="2 5" id="KW-0812">Transmembrane</keyword>